<keyword evidence="1" id="KW-0217">Developmental protein</keyword>
<dbReference type="OMA" id="HAMMNEI"/>
<dbReference type="Proteomes" id="UP000031036">
    <property type="component" value="Unassembled WGS sequence"/>
</dbReference>
<dbReference type="Pfam" id="PF00806">
    <property type="entry name" value="PUF"/>
    <property type="match status" value="7"/>
</dbReference>
<feature type="region of interest" description="Disordered" evidence="5">
    <location>
        <begin position="52"/>
        <end position="71"/>
    </location>
</feature>
<dbReference type="PROSITE" id="PS50302">
    <property type="entry name" value="PUM"/>
    <property type="match status" value="4"/>
</dbReference>
<sequence>MIEKEWLTLPLLPGVERIVLVCKTERLIGGDSATANPAAELTQMNPTSFSLEGTSPFLAPSPQPSPSAKMAVSTGRLGSAINSMVLVTPSVQQNGNFLHSLENLIESGDVVELAKTKQGCFLLQQNVPLCDQRLRAKLYNAFLQKDVFYTLCGDPSGNFFMQKLMDRSSPVEHPVIVSLVQGYLTALSCNRYSTRVMQKLWLKLNDELRMVLLDELKGREIDIAVDPNGTHLIQRIIEGAPISIYGPIVETFVSTNVRLRTIAEGRSGRRIVQLVFQKLGNDILLPHSEDAKALLEKLMQGMMLNFEQFVNHQFANYVIQYIISAQVFTRYTTEAIKKLFGKLLILSQEKYASHVVERALEFGNTKVVGAIMDEIFNGYEHDSDGADALEILLFDQFGNYVVQKMFEIAIDVRVGKRDGSTYWFDVLAQRIHQRYHQLRKYSSGLRLIGRLASATELLIAQDSNYNVVAEE</sequence>
<accession>A0A0B2V2G7</accession>
<reference evidence="7 8" key="1">
    <citation type="submission" date="2014-11" db="EMBL/GenBank/DDBJ databases">
        <title>Genetic blueprint of the zoonotic pathogen Toxocara canis.</title>
        <authorList>
            <person name="Zhu X.-Q."/>
            <person name="Korhonen P.K."/>
            <person name="Cai H."/>
            <person name="Young N.D."/>
            <person name="Nejsum P."/>
            <person name="von Samson-Himmelstjerna G."/>
            <person name="Boag P.R."/>
            <person name="Tan P."/>
            <person name="Li Q."/>
            <person name="Min J."/>
            <person name="Yang Y."/>
            <person name="Wang X."/>
            <person name="Fang X."/>
            <person name="Hall R.S."/>
            <person name="Hofmann A."/>
            <person name="Sternberg P.W."/>
            <person name="Jex A.R."/>
            <person name="Gasser R.B."/>
        </authorList>
    </citation>
    <scope>NUCLEOTIDE SEQUENCE [LARGE SCALE GENOMIC DNA]</scope>
    <source>
        <strain evidence="7">PN_DK_2014</strain>
    </source>
</reference>
<dbReference type="SMART" id="SM00025">
    <property type="entry name" value="Pumilio"/>
    <property type="match status" value="7"/>
</dbReference>
<protein>
    <submittedName>
        <fullName evidence="7">Fem-3 mRNA-binding factor 1</fullName>
    </submittedName>
</protein>
<dbReference type="GO" id="GO:0030154">
    <property type="term" value="P:cell differentiation"/>
    <property type="evidence" value="ECO:0007669"/>
    <property type="project" value="UniProtKB-KW"/>
</dbReference>
<evidence type="ECO:0000313" key="8">
    <source>
        <dbReference type="Proteomes" id="UP000031036"/>
    </source>
</evidence>
<dbReference type="AlphaFoldDB" id="A0A0B2V2G7"/>
<evidence type="ECO:0000256" key="1">
    <source>
        <dbReference type="ARBA" id="ARBA00022473"/>
    </source>
</evidence>
<dbReference type="InterPro" id="IPR001313">
    <property type="entry name" value="Pumilio_RNA-bd_rpt"/>
</dbReference>
<dbReference type="GO" id="GO:0005737">
    <property type="term" value="C:cytoplasm"/>
    <property type="evidence" value="ECO:0007669"/>
    <property type="project" value="TreeGrafter"/>
</dbReference>
<evidence type="ECO:0000256" key="2">
    <source>
        <dbReference type="ARBA" id="ARBA00022737"/>
    </source>
</evidence>
<keyword evidence="2" id="KW-0677">Repeat</keyword>
<dbReference type="SUPFAM" id="SSF48371">
    <property type="entry name" value="ARM repeat"/>
    <property type="match status" value="1"/>
</dbReference>
<evidence type="ECO:0000313" key="7">
    <source>
        <dbReference type="EMBL" id="KHN77636.1"/>
    </source>
</evidence>
<evidence type="ECO:0000259" key="6">
    <source>
        <dbReference type="PROSITE" id="PS50303"/>
    </source>
</evidence>
<dbReference type="OrthoDB" id="668540at2759"/>
<evidence type="ECO:0000256" key="3">
    <source>
        <dbReference type="ARBA" id="ARBA00022782"/>
    </source>
</evidence>
<dbReference type="EMBL" id="JPKZ01002259">
    <property type="protein sequence ID" value="KHN77636.1"/>
    <property type="molecule type" value="Genomic_DNA"/>
</dbReference>
<feature type="domain" description="PUM-HD" evidence="6">
    <location>
        <begin position="82"/>
        <end position="455"/>
    </location>
</feature>
<dbReference type="STRING" id="6265.A0A0B2V2G7"/>
<comment type="caution">
    <text evidence="7">The sequence shown here is derived from an EMBL/GenBank/DDBJ whole genome shotgun (WGS) entry which is preliminary data.</text>
</comment>
<dbReference type="PANTHER" id="PTHR12537:SF112">
    <property type="entry name" value="FEM-3 MRNA-BINDING FACTOR 1-RELATED"/>
    <property type="match status" value="1"/>
</dbReference>
<dbReference type="Gene3D" id="1.25.10.10">
    <property type="entry name" value="Leucine-rich Repeat Variant"/>
    <property type="match status" value="1"/>
</dbReference>
<feature type="repeat" description="Pumilio" evidence="4">
    <location>
        <begin position="215"/>
        <end position="250"/>
    </location>
</feature>
<gene>
    <name evidence="7" type="primary">fbf-1</name>
    <name evidence="7" type="ORF">Tcan_15149</name>
</gene>
<dbReference type="InterPro" id="IPR016024">
    <property type="entry name" value="ARM-type_fold"/>
</dbReference>
<evidence type="ECO:0000256" key="4">
    <source>
        <dbReference type="PROSITE-ProRule" id="PRU00317"/>
    </source>
</evidence>
<proteinExistence type="predicted"/>
<dbReference type="GO" id="GO:0003730">
    <property type="term" value="F:mRNA 3'-UTR binding"/>
    <property type="evidence" value="ECO:0007669"/>
    <property type="project" value="TreeGrafter"/>
</dbReference>
<name>A0A0B2V2G7_TOXCA</name>
<dbReference type="InterPro" id="IPR011989">
    <property type="entry name" value="ARM-like"/>
</dbReference>
<dbReference type="GO" id="GO:0005634">
    <property type="term" value="C:nucleus"/>
    <property type="evidence" value="ECO:0007669"/>
    <property type="project" value="TreeGrafter"/>
</dbReference>
<feature type="repeat" description="Pumilio" evidence="4">
    <location>
        <begin position="103"/>
        <end position="140"/>
    </location>
</feature>
<dbReference type="PANTHER" id="PTHR12537">
    <property type="entry name" value="RNA BINDING PROTEIN PUMILIO-RELATED"/>
    <property type="match status" value="1"/>
</dbReference>
<evidence type="ECO:0000256" key="5">
    <source>
        <dbReference type="SAM" id="MobiDB-lite"/>
    </source>
</evidence>
<feature type="repeat" description="Pumilio" evidence="4">
    <location>
        <begin position="338"/>
        <end position="373"/>
    </location>
</feature>
<dbReference type="PROSITE" id="PS50303">
    <property type="entry name" value="PUM_HD"/>
    <property type="match status" value="1"/>
</dbReference>
<feature type="repeat" description="Pumilio" evidence="4">
    <location>
        <begin position="178"/>
        <end position="214"/>
    </location>
</feature>
<keyword evidence="3" id="KW-0221">Differentiation</keyword>
<dbReference type="InterPro" id="IPR033133">
    <property type="entry name" value="PUM-HD"/>
</dbReference>
<keyword evidence="8" id="KW-1185">Reference proteome</keyword>
<organism evidence="7 8">
    <name type="scientific">Toxocara canis</name>
    <name type="common">Canine roundworm</name>
    <dbReference type="NCBI Taxonomy" id="6265"/>
    <lineage>
        <taxon>Eukaryota</taxon>
        <taxon>Metazoa</taxon>
        <taxon>Ecdysozoa</taxon>
        <taxon>Nematoda</taxon>
        <taxon>Chromadorea</taxon>
        <taxon>Rhabditida</taxon>
        <taxon>Spirurina</taxon>
        <taxon>Ascaridomorpha</taxon>
        <taxon>Ascaridoidea</taxon>
        <taxon>Toxocaridae</taxon>
        <taxon>Toxocara</taxon>
    </lineage>
</organism>
<dbReference type="GO" id="GO:0010608">
    <property type="term" value="P:post-transcriptional regulation of gene expression"/>
    <property type="evidence" value="ECO:0007669"/>
    <property type="project" value="TreeGrafter"/>
</dbReference>